<protein>
    <submittedName>
        <fullName evidence="3">3-coathanger stack domain-containing protein</fullName>
    </submittedName>
</protein>
<evidence type="ECO:0000313" key="3">
    <source>
        <dbReference type="EMBL" id="MFC3812510.1"/>
    </source>
</evidence>
<keyword evidence="4" id="KW-1185">Reference proteome</keyword>
<name>A0ABV7YZR5_9BACT</name>
<sequence>MKKNLLVLCLVILSIQTFAQVKTEKITAIGQATINLSEVSKNFARQTEVFSIPDMSNSTPKIIPLPRKYPDSQSVEFYKGPSYAAKTLNTVSSVTSPAPSFNFTGFVDNISSIPPDVHGAVGPNHVVTTLNARVIIHNKTTGAVISSVSLDNFWSGLNSGSFTADAFDPKIYYDPFSNRWVFVACGNSRSPESSLLLGVSANTDPTGDWNLYRFDVDATDVNWFDYPSCGYNKNWFVVTGNIFPTVSGPFVGVKIFVFDKTDLYNAGALSVTTFDDEDGFTIVPAETFDNSLNTLYMMEEYSGDGYWRMTQITGTGPSPTYSVLGGISIGAANEYSYTSGAANSSSLPQLGSVNKISSNDARIQNMVYRNGFLWATQTVFKGNTVPKPAAVQWLKFNTSPSLSLNQFGRVDDPTNAVQFAYPSITVNANDDVLLGFSKFSDSQYASAAYAYRKSSDAAGTMQDPYQYKTGEAPYFKTYGGTRNRWGDYSVTAIDPSNDLDFWTQQEFASTPTTGGTVYDRWATQWAKVCGTPDQPDAFTVSSATVCSGQNAVLYTASAVSGATSYTWQFSGTGATFSSTTNSVSISFSPSATSGTLSVTANNSCGQSTALTLAISVSEIPATPGAFTTSTTPVCKGQNAVAYAVASVSGATSYTWGYSGSGATISGTTNSVSVSFSPSATSGSLSVVANNATCSSSPQTLAINVNDVPAVPVISTNKIKICSGLGAILTATGCSGTVIWSNGASGNTITVTPTENAIYNAYCSAIPCANSGPSNSISITVIPQSLAVSSATPAPFEATEHITTTGSVTISGNKTYKAGKSILLSPSPTTTIGTSPGAIFEAKIEGCNY</sequence>
<gene>
    <name evidence="3" type="ORF">ACFOOI_17755</name>
</gene>
<dbReference type="InterPro" id="IPR055015">
    <property type="entry name" value="GCX_COOH"/>
</dbReference>
<feature type="domain" description="PKD-like" evidence="2">
    <location>
        <begin position="620"/>
        <end position="702"/>
    </location>
</feature>
<dbReference type="InterPro" id="IPR045829">
    <property type="entry name" value="PKD_6"/>
</dbReference>
<dbReference type="RefSeq" id="WP_379839391.1">
    <property type="nucleotide sequence ID" value="NZ_JBHRYQ010000001.1"/>
</dbReference>
<evidence type="ECO:0000259" key="2">
    <source>
        <dbReference type="Pfam" id="PF19408"/>
    </source>
</evidence>
<keyword evidence="1" id="KW-0732">Signal</keyword>
<dbReference type="EMBL" id="JBHRYQ010000001">
    <property type="protein sequence ID" value="MFC3812510.1"/>
    <property type="molecule type" value="Genomic_DNA"/>
</dbReference>
<dbReference type="Pfam" id="PF19408">
    <property type="entry name" value="PKD_6"/>
    <property type="match status" value="2"/>
</dbReference>
<dbReference type="NCBIfam" id="NF045639">
    <property type="entry name" value="GCX_COOH"/>
    <property type="match status" value="1"/>
</dbReference>
<organism evidence="3 4">
    <name type="scientific">Lacihabitans lacunae</name>
    <dbReference type="NCBI Taxonomy" id="1028214"/>
    <lineage>
        <taxon>Bacteria</taxon>
        <taxon>Pseudomonadati</taxon>
        <taxon>Bacteroidota</taxon>
        <taxon>Cytophagia</taxon>
        <taxon>Cytophagales</taxon>
        <taxon>Leadbetterellaceae</taxon>
        <taxon>Lacihabitans</taxon>
    </lineage>
</organism>
<comment type="caution">
    <text evidence="3">The sequence shown here is derived from an EMBL/GenBank/DDBJ whole genome shotgun (WGS) entry which is preliminary data.</text>
</comment>
<feature type="chain" id="PRO_5046359288" evidence="1">
    <location>
        <begin position="20"/>
        <end position="848"/>
    </location>
</feature>
<feature type="domain" description="PKD-like" evidence="2">
    <location>
        <begin position="540"/>
        <end position="614"/>
    </location>
</feature>
<evidence type="ECO:0000313" key="4">
    <source>
        <dbReference type="Proteomes" id="UP001595616"/>
    </source>
</evidence>
<evidence type="ECO:0000256" key="1">
    <source>
        <dbReference type="SAM" id="SignalP"/>
    </source>
</evidence>
<dbReference type="Proteomes" id="UP001595616">
    <property type="component" value="Unassembled WGS sequence"/>
</dbReference>
<proteinExistence type="predicted"/>
<feature type="signal peptide" evidence="1">
    <location>
        <begin position="1"/>
        <end position="19"/>
    </location>
</feature>
<accession>A0ABV7YZR5</accession>
<reference evidence="4" key="1">
    <citation type="journal article" date="2019" name="Int. J. Syst. Evol. Microbiol.">
        <title>The Global Catalogue of Microorganisms (GCM) 10K type strain sequencing project: providing services to taxonomists for standard genome sequencing and annotation.</title>
        <authorList>
            <consortium name="The Broad Institute Genomics Platform"/>
            <consortium name="The Broad Institute Genome Sequencing Center for Infectious Disease"/>
            <person name="Wu L."/>
            <person name="Ma J."/>
        </authorList>
    </citation>
    <scope>NUCLEOTIDE SEQUENCE [LARGE SCALE GENOMIC DNA]</scope>
    <source>
        <strain evidence="4">CECT 7956</strain>
    </source>
</reference>